<proteinExistence type="predicted"/>
<reference evidence="1" key="1">
    <citation type="journal article" date="2021" name="Proc. Natl. Acad. Sci. U.S.A.">
        <title>A Catalog of Tens of Thousands of Viruses from Human Metagenomes Reveals Hidden Associations with Chronic Diseases.</title>
        <authorList>
            <person name="Tisza M.J."/>
            <person name="Buck C.B."/>
        </authorList>
    </citation>
    <scope>NUCLEOTIDE SEQUENCE</scope>
    <source>
        <strain evidence="1">CtsUY14</strain>
    </source>
</reference>
<accession>A0A8S5P5P2</accession>
<organism evidence="1">
    <name type="scientific">Siphoviridae sp. ctsUY14</name>
    <dbReference type="NCBI Taxonomy" id="2825693"/>
    <lineage>
        <taxon>Viruses</taxon>
        <taxon>Duplodnaviria</taxon>
        <taxon>Heunggongvirae</taxon>
        <taxon>Uroviricota</taxon>
        <taxon>Caudoviricetes</taxon>
    </lineage>
</organism>
<sequence>MPMFVYTYKLSTIVRFWKCSSPKRFHRFVNGSLWLTPA</sequence>
<evidence type="ECO:0000313" key="1">
    <source>
        <dbReference type="EMBL" id="DAE02447.1"/>
    </source>
</evidence>
<name>A0A8S5P5P2_9CAUD</name>
<protein>
    <submittedName>
        <fullName evidence="1">NEMP family</fullName>
    </submittedName>
</protein>
<dbReference type="EMBL" id="BK015346">
    <property type="protein sequence ID" value="DAE02447.1"/>
    <property type="molecule type" value="Genomic_DNA"/>
</dbReference>